<dbReference type="GO" id="GO:0006099">
    <property type="term" value="P:tricarboxylic acid cycle"/>
    <property type="evidence" value="ECO:0007669"/>
    <property type="project" value="InterPro"/>
</dbReference>
<dbReference type="InterPro" id="IPR017866">
    <property type="entry name" value="Succ-CoA_synthase_bsu_CS"/>
</dbReference>
<keyword evidence="2" id="KW-0479">Metal-binding</keyword>
<dbReference type="GO" id="GO:0046872">
    <property type="term" value="F:metal ion binding"/>
    <property type="evidence" value="ECO:0007669"/>
    <property type="project" value="UniProtKB-KW"/>
</dbReference>
<keyword evidence="3 5" id="KW-0547">Nucleotide-binding</keyword>
<evidence type="ECO:0000256" key="1">
    <source>
        <dbReference type="ARBA" id="ARBA00022598"/>
    </source>
</evidence>
<reference evidence="7 8" key="1">
    <citation type="submission" date="2021-04" db="EMBL/GenBank/DDBJ databases">
        <title>Complete genome sequence of Stygiolobus sp. KN-1.</title>
        <authorList>
            <person name="Nakamura K."/>
            <person name="Sakai H."/>
            <person name="Kurosawa N."/>
        </authorList>
    </citation>
    <scope>NUCLEOTIDE SEQUENCE [LARGE SCALE GENOMIC DNA]</scope>
    <source>
        <strain evidence="7 8">KN-1</strain>
    </source>
</reference>
<dbReference type="GO" id="GO:0006104">
    <property type="term" value="P:succinyl-CoA metabolic process"/>
    <property type="evidence" value="ECO:0007669"/>
    <property type="project" value="TreeGrafter"/>
</dbReference>
<dbReference type="Gene3D" id="3.30.470.20">
    <property type="entry name" value="ATP-grasp fold, B domain"/>
    <property type="match status" value="1"/>
</dbReference>
<evidence type="ECO:0000256" key="3">
    <source>
        <dbReference type="ARBA" id="ARBA00022741"/>
    </source>
</evidence>
<dbReference type="InterPro" id="IPR013650">
    <property type="entry name" value="ATP-grasp_succ-CoA_synth-type"/>
</dbReference>
<dbReference type="Gene3D" id="3.30.1490.20">
    <property type="entry name" value="ATP-grasp fold, A domain"/>
    <property type="match status" value="1"/>
</dbReference>
<keyword evidence="8" id="KW-1185">Reference proteome</keyword>
<name>A0A8D5ZFF5_9CREN</name>
<proteinExistence type="predicted"/>
<dbReference type="GO" id="GO:0042709">
    <property type="term" value="C:succinate-CoA ligase complex"/>
    <property type="evidence" value="ECO:0007669"/>
    <property type="project" value="TreeGrafter"/>
</dbReference>
<dbReference type="PANTHER" id="PTHR11815">
    <property type="entry name" value="SUCCINYL-COA SYNTHETASE BETA CHAIN"/>
    <property type="match status" value="1"/>
</dbReference>
<dbReference type="SUPFAM" id="SSF56059">
    <property type="entry name" value="Glutathione synthetase ATP-binding domain-like"/>
    <property type="match status" value="1"/>
</dbReference>
<dbReference type="AlphaFoldDB" id="A0A8D5ZFF5"/>
<keyword evidence="4" id="KW-0460">Magnesium</keyword>
<accession>A0A8D5ZFF5</accession>
<dbReference type="PANTHER" id="PTHR11815:SF10">
    <property type="entry name" value="SUCCINATE--COA LIGASE [GDP-FORMING] SUBUNIT BETA, MITOCHONDRIAL"/>
    <property type="match status" value="1"/>
</dbReference>
<gene>
    <name evidence="7" type="ORF">KN1_15250</name>
</gene>
<dbReference type="Pfam" id="PF08442">
    <property type="entry name" value="ATP-grasp_2"/>
    <property type="match status" value="1"/>
</dbReference>
<evidence type="ECO:0000256" key="4">
    <source>
        <dbReference type="ARBA" id="ARBA00022842"/>
    </source>
</evidence>
<dbReference type="PIRSF" id="PIRSF001554">
    <property type="entry name" value="SucCS_beta"/>
    <property type="match status" value="1"/>
</dbReference>
<dbReference type="EMBL" id="AP024597">
    <property type="protein sequence ID" value="BCU70228.1"/>
    <property type="molecule type" value="Genomic_DNA"/>
</dbReference>
<protein>
    <submittedName>
        <fullName evidence="7">Succinate--CoA ligase</fullName>
    </submittedName>
</protein>
<dbReference type="RefSeq" id="WP_221286708.1">
    <property type="nucleotide sequence ID" value="NZ_AP024597.1"/>
</dbReference>
<evidence type="ECO:0000256" key="5">
    <source>
        <dbReference type="PROSITE-ProRule" id="PRU00409"/>
    </source>
</evidence>
<dbReference type="Gene3D" id="3.40.50.261">
    <property type="entry name" value="Succinyl-CoA synthetase domains"/>
    <property type="match status" value="1"/>
</dbReference>
<evidence type="ECO:0000259" key="6">
    <source>
        <dbReference type="PROSITE" id="PS50975"/>
    </source>
</evidence>
<evidence type="ECO:0000256" key="2">
    <source>
        <dbReference type="ARBA" id="ARBA00022723"/>
    </source>
</evidence>
<dbReference type="GO" id="GO:0005524">
    <property type="term" value="F:ATP binding"/>
    <property type="evidence" value="ECO:0007669"/>
    <property type="project" value="UniProtKB-UniRule"/>
</dbReference>
<dbReference type="PROSITE" id="PS01217">
    <property type="entry name" value="SUCCINYL_COA_LIG_3"/>
    <property type="match status" value="1"/>
</dbReference>
<dbReference type="InterPro" id="IPR005809">
    <property type="entry name" value="Succ_CoA_ligase-like_bsu"/>
</dbReference>
<dbReference type="Pfam" id="PF00549">
    <property type="entry name" value="Ligase_CoA"/>
    <property type="match status" value="1"/>
</dbReference>
<feature type="domain" description="ATP-grasp" evidence="6">
    <location>
        <begin position="9"/>
        <end position="204"/>
    </location>
</feature>
<evidence type="ECO:0000313" key="7">
    <source>
        <dbReference type="EMBL" id="BCU70228.1"/>
    </source>
</evidence>
<sequence>MKLYEYEGKELFKLVGIPVPRGTVTEEPIKWDGKAVVKSQLLEGGRGKRGLVKVTDDVYSTIEELKKAGVKKFLVEEYIPHNRELYISALIDRETAEPIIVASPEGGIDVERATNVKVFHVPLERGLRDFDVIQIEKYLDVKGLKGVVQGLYRIVTEYEAELAEINPLAVKDDGVIALDSKVILEDNALFRHQDLLQKLGRSYEKPESFVELDGDIGIIGNGAGLTMATMDMVKLMGGEPADFLDIGGGAGSDKVEESIIKLARNPKVKKIVMNIYCGITRCDEVAQGIIKALEKVRIPIYVRLVGTNEEEGRKILSQKGISTYEDPLTCIGEALRS</sequence>
<dbReference type="SUPFAM" id="SSF52210">
    <property type="entry name" value="Succinyl-CoA synthetase domains"/>
    <property type="match status" value="1"/>
</dbReference>
<keyword evidence="5" id="KW-0067">ATP-binding</keyword>
<dbReference type="InterPro" id="IPR005811">
    <property type="entry name" value="SUCC_ACL_C"/>
</dbReference>
<dbReference type="InterPro" id="IPR011761">
    <property type="entry name" value="ATP-grasp"/>
</dbReference>
<dbReference type="Proteomes" id="UP000825123">
    <property type="component" value="Chromosome"/>
</dbReference>
<keyword evidence="1 7" id="KW-0436">Ligase</keyword>
<dbReference type="KEGG" id="csty:KN1_15250"/>
<dbReference type="InterPro" id="IPR013815">
    <property type="entry name" value="ATP_grasp_subdomain_1"/>
</dbReference>
<dbReference type="PROSITE" id="PS50975">
    <property type="entry name" value="ATP_GRASP"/>
    <property type="match status" value="1"/>
</dbReference>
<organism evidence="7 8">
    <name type="scientific">Stygiolobus caldivivus</name>
    <dbReference type="NCBI Taxonomy" id="2824673"/>
    <lineage>
        <taxon>Archaea</taxon>
        <taxon>Thermoproteota</taxon>
        <taxon>Thermoprotei</taxon>
        <taxon>Sulfolobales</taxon>
        <taxon>Sulfolobaceae</taxon>
        <taxon>Stygiolobus</taxon>
    </lineage>
</organism>
<evidence type="ECO:0000313" key="8">
    <source>
        <dbReference type="Proteomes" id="UP000825123"/>
    </source>
</evidence>
<dbReference type="GO" id="GO:0004775">
    <property type="term" value="F:succinate-CoA ligase (ADP-forming) activity"/>
    <property type="evidence" value="ECO:0007669"/>
    <property type="project" value="TreeGrafter"/>
</dbReference>
<dbReference type="InterPro" id="IPR016102">
    <property type="entry name" value="Succinyl-CoA_synth-like"/>
</dbReference>
<dbReference type="GeneID" id="66163242"/>